<comment type="cofactor">
    <cofactor evidence="1">
        <name>Zn(2+)</name>
        <dbReference type="ChEBI" id="CHEBI:29105"/>
    </cofactor>
</comment>
<evidence type="ECO:0000256" key="3">
    <source>
        <dbReference type="ARBA" id="ARBA00022723"/>
    </source>
</evidence>
<dbReference type="GO" id="GO:0046872">
    <property type="term" value="F:metal ion binding"/>
    <property type="evidence" value="ECO:0007669"/>
    <property type="project" value="UniProtKB-KW"/>
</dbReference>
<gene>
    <name evidence="9" type="ORF">DD559_03310</name>
</gene>
<dbReference type="InterPro" id="IPR016047">
    <property type="entry name" value="M23ase_b-sheet_dom"/>
</dbReference>
<dbReference type="GO" id="GO:0006508">
    <property type="term" value="P:proteolysis"/>
    <property type="evidence" value="ECO:0007669"/>
    <property type="project" value="UniProtKB-KW"/>
</dbReference>
<dbReference type="AlphaFoldDB" id="A0A2U0SB32"/>
<feature type="signal peptide" evidence="7">
    <location>
        <begin position="1"/>
        <end position="21"/>
    </location>
</feature>
<protein>
    <submittedName>
        <fullName evidence="9">Metalloendopeptidase</fullName>
    </submittedName>
</protein>
<dbReference type="Proteomes" id="UP000245890">
    <property type="component" value="Unassembled WGS sequence"/>
</dbReference>
<organism evidence="9 10">
    <name type="scientific">Sphingomonas pokkalii</name>
    <dbReference type="NCBI Taxonomy" id="2175090"/>
    <lineage>
        <taxon>Bacteria</taxon>
        <taxon>Pseudomonadati</taxon>
        <taxon>Pseudomonadota</taxon>
        <taxon>Alphaproteobacteria</taxon>
        <taxon>Sphingomonadales</taxon>
        <taxon>Sphingomonadaceae</taxon>
        <taxon>Sphingomonas</taxon>
    </lineage>
</organism>
<dbReference type="InterPro" id="IPR050570">
    <property type="entry name" value="Cell_wall_metabolism_enzyme"/>
</dbReference>
<keyword evidence="3" id="KW-0479">Metal-binding</keyword>
<dbReference type="PANTHER" id="PTHR21666">
    <property type="entry name" value="PEPTIDASE-RELATED"/>
    <property type="match status" value="1"/>
</dbReference>
<evidence type="ECO:0000256" key="2">
    <source>
        <dbReference type="ARBA" id="ARBA00022670"/>
    </source>
</evidence>
<keyword evidence="4" id="KW-0378">Hydrolase</keyword>
<feature type="domain" description="M23ase beta-sheet core" evidence="8">
    <location>
        <begin position="296"/>
        <end position="384"/>
    </location>
</feature>
<keyword evidence="10" id="KW-1185">Reference proteome</keyword>
<sequence length="390" mass="40177">MGPRRSLILAAALAAIAAAGALGQPRPDTTQVRARALLDAGEAARAAEARAVAFDRAAAAERDQAARARAEQDAAAERVTAAEAALAAAQARLALLDHLRERQRAALGERQRPALELVAALQAMARRPAVLALAQPGSAEDMVHVRATLASLLPAIEARSAGVRADLDRSRKLRSAAAAAAAECAARTAGLERARLAAVQLEASHRLRAAVLGRSALAEADRALALGEAARDLAAHFRRTESDEQLQAQLLGLSGPLPRPDAAPVPARAPAPYRLPVVGRLVTGFGELSSAGVRARGLRFAVAPGAQVVAPSAATVAYAAPFPGYGGVVILDHGKGWTSLIAGLATLEVRAGMRVAQGARIGSAGRGDAPAITVELRRRGEPLDLTQLLD</sequence>
<dbReference type="InterPro" id="IPR011055">
    <property type="entry name" value="Dup_hybrid_motif"/>
</dbReference>
<dbReference type="InterPro" id="IPR006311">
    <property type="entry name" value="TAT_signal"/>
</dbReference>
<dbReference type="PROSITE" id="PS51318">
    <property type="entry name" value="TAT"/>
    <property type="match status" value="1"/>
</dbReference>
<dbReference type="CDD" id="cd12797">
    <property type="entry name" value="M23_peptidase"/>
    <property type="match status" value="1"/>
</dbReference>
<evidence type="ECO:0000256" key="5">
    <source>
        <dbReference type="ARBA" id="ARBA00022833"/>
    </source>
</evidence>
<evidence type="ECO:0000313" key="10">
    <source>
        <dbReference type="Proteomes" id="UP000245890"/>
    </source>
</evidence>
<name>A0A2U0SB32_9SPHN</name>
<dbReference type="RefSeq" id="WP_116467934.1">
    <property type="nucleotide sequence ID" value="NZ_QENQ01000001.1"/>
</dbReference>
<dbReference type="Pfam" id="PF01551">
    <property type="entry name" value="Peptidase_M23"/>
    <property type="match status" value="1"/>
</dbReference>
<evidence type="ECO:0000256" key="6">
    <source>
        <dbReference type="ARBA" id="ARBA00023049"/>
    </source>
</evidence>
<evidence type="ECO:0000256" key="1">
    <source>
        <dbReference type="ARBA" id="ARBA00001947"/>
    </source>
</evidence>
<dbReference type="Gene3D" id="2.70.70.10">
    <property type="entry name" value="Glucose Permease (Domain IIA)"/>
    <property type="match status" value="1"/>
</dbReference>
<dbReference type="PANTHER" id="PTHR21666:SF288">
    <property type="entry name" value="CELL DIVISION PROTEIN YTFB"/>
    <property type="match status" value="1"/>
</dbReference>
<evidence type="ECO:0000259" key="8">
    <source>
        <dbReference type="Pfam" id="PF01551"/>
    </source>
</evidence>
<accession>A0A2U0SB32</accession>
<comment type="caution">
    <text evidence="9">The sequence shown here is derived from an EMBL/GenBank/DDBJ whole genome shotgun (WGS) entry which is preliminary data.</text>
</comment>
<dbReference type="GO" id="GO:0004222">
    <property type="term" value="F:metalloendopeptidase activity"/>
    <property type="evidence" value="ECO:0007669"/>
    <property type="project" value="TreeGrafter"/>
</dbReference>
<dbReference type="SUPFAM" id="SSF51261">
    <property type="entry name" value="Duplicated hybrid motif"/>
    <property type="match status" value="1"/>
</dbReference>
<reference evidence="9 10" key="1">
    <citation type="submission" date="2018-05" db="EMBL/GenBank/DDBJ databases">
        <title>Description of Sphingomonas pokkalii sp nov, isolated from the rhizosphere of saline tolerant pokkali rice and its draft genome analysis.</title>
        <authorList>
            <person name="Menon R."/>
            <person name="Kumari S."/>
            <person name="Rameshkumar N."/>
        </authorList>
    </citation>
    <scope>NUCLEOTIDE SEQUENCE [LARGE SCALE GENOMIC DNA]</scope>
    <source>
        <strain evidence="9 10">L3B27</strain>
    </source>
</reference>
<evidence type="ECO:0000256" key="4">
    <source>
        <dbReference type="ARBA" id="ARBA00022801"/>
    </source>
</evidence>
<evidence type="ECO:0000256" key="7">
    <source>
        <dbReference type="SAM" id="SignalP"/>
    </source>
</evidence>
<evidence type="ECO:0000313" key="9">
    <source>
        <dbReference type="EMBL" id="PVX28485.1"/>
    </source>
</evidence>
<dbReference type="OrthoDB" id="9809144at2"/>
<keyword evidence="6" id="KW-0482">Metalloprotease</keyword>
<keyword evidence="7" id="KW-0732">Signal</keyword>
<keyword evidence="5" id="KW-0862">Zinc</keyword>
<proteinExistence type="predicted"/>
<dbReference type="EMBL" id="QENQ01000001">
    <property type="protein sequence ID" value="PVX28485.1"/>
    <property type="molecule type" value="Genomic_DNA"/>
</dbReference>
<feature type="chain" id="PRO_5015601735" evidence="7">
    <location>
        <begin position="22"/>
        <end position="390"/>
    </location>
</feature>
<keyword evidence="2" id="KW-0645">Protease</keyword>